<dbReference type="PANTHER" id="PTHR34185:SF1">
    <property type="entry name" value="DIADENYLATE CYCLASE"/>
    <property type="match status" value="1"/>
</dbReference>
<dbReference type="PROSITE" id="PS51794">
    <property type="entry name" value="DAC"/>
    <property type="match status" value="1"/>
</dbReference>
<evidence type="ECO:0000313" key="8">
    <source>
        <dbReference type="EMBL" id="WNY26693.1"/>
    </source>
</evidence>
<evidence type="ECO:0000256" key="4">
    <source>
        <dbReference type="ARBA" id="ARBA00022741"/>
    </source>
</evidence>
<name>A0AA97A5Q1_9EURY</name>
<dbReference type="EMBL" id="CP131061">
    <property type="protein sequence ID" value="WNY26693.1"/>
    <property type="molecule type" value="Genomic_DNA"/>
</dbReference>
<comment type="cofactor">
    <cofactor evidence="6">
        <name>Mn(2+)</name>
        <dbReference type="ChEBI" id="CHEBI:29035"/>
    </cofactor>
</comment>
<gene>
    <name evidence="8" type="primary">dacA</name>
    <name evidence="6" type="synonym">dacZ</name>
    <name evidence="8" type="ORF">MsAm2_04660</name>
</gene>
<evidence type="ECO:0000256" key="3">
    <source>
        <dbReference type="ARBA" id="ARBA00022695"/>
    </source>
</evidence>
<dbReference type="Proteomes" id="UP001304970">
    <property type="component" value="Chromosome"/>
</dbReference>
<evidence type="ECO:0000256" key="6">
    <source>
        <dbReference type="HAMAP-Rule" id="MF_00840"/>
    </source>
</evidence>
<dbReference type="GO" id="GO:0005524">
    <property type="term" value="F:ATP binding"/>
    <property type="evidence" value="ECO:0007669"/>
    <property type="project" value="UniProtKB-UniRule"/>
</dbReference>
<dbReference type="SUPFAM" id="SSF143597">
    <property type="entry name" value="YojJ-like"/>
    <property type="match status" value="1"/>
</dbReference>
<evidence type="ECO:0000256" key="2">
    <source>
        <dbReference type="ARBA" id="ARBA00022679"/>
    </source>
</evidence>
<dbReference type="GO" id="GO:0106408">
    <property type="term" value="F:diadenylate cyclase activity"/>
    <property type="evidence" value="ECO:0007669"/>
    <property type="project" value="UniProtKB-EC"/>
</dbReference>
<reference evidence="8 9" key="1">
    <citation type="submission" date="2023-07" db="EMBL/GenBank/DDBJ databases">
        <title>Closed genome sequence of Methanosarcinaceae archaeon Am2.</title>
        <authorList>
            <person name="Poehlein A."/>
            <person name="Protasov E."/>
            <person name="Platt K."/>
            <person name="Reeh H."/>
            <person name="Daniel R."/>
            <person name="Brune A."/>
        </authorList>
    </citation>
    <scope>NUCLEOTIDE SEQUENCE [LARGE SCALE GENOMIC DNA]</scope>
    <source>
        <strain evidence="8 9">Am2</strain>
    </source>
</reference>
<dbReference type="GO" id="GO:0004016">
    <property type="term" value="F:adenylate cyclase activity"/>
    <property type="evidence" value="ECO:0007669"/>
    <property type="project" value="UniProtKB-UniRule"/>
</dbReference>
<dbReference type="GO" id="GO:0030145">
    <property type="term" value="F:manganese ion binding"/>
    <property type="evidence" value="ECO:0007669"/>
    <property type="project" value="UniProtKB-UniRule"/>
</dbReference>
<dbReference type="RefSeq" id="WP_338098214.1">
    <property type="nucleotide sequence ID" value="NZ_CP131061.1"/>
</dbReference>
<comment type="function">
    <text evidence="6">Diadenylate cyclase that catalyzes the condensation of 2 ATP molecules into cyclic di-AMP (c-di-AMP). c-di-AMP is a second messenger for intracellular signal transduction involved in the control of important regulatory processes such as osmoregulation.</text>
</comment>
<dbReference type="GeneID" id="89227870"/>
<dbReference type="InterPro" id="IPR014499">
    <property type="entry name" value="DAC_DacZ"/>
</dbReference>
<dbReference type="InterPro" id="IPR050338">
    <property type="entry name" value="DisA"/>
</dbReference>
<evidence type="ECO:0000256" key="5">
    <source>
        <dbReference type="ARBA" id="ARBA00022840"/>
    </source>
</evidence>
<proteinExistence type="inferred from homology"/>
<keyword evidence="2 6" id="KW-0808">Transferase</keyword>
<dbReference type="Gene3D" id="3.40.1700.10">
    <property type="entry name" value="DNA integrity scanning protein, DisA, N-terminal domain"/>
    <property type="match status" value="1"/>
</dbReference>
<protein>
    <recommendedName>
        <fullName evidence="6">Diadenylate cyclase</fullName>
        <shortName evidence="6">DAC</shortName>
        <ecNumber evidence="6">2.7.7.85</ecNumber>
    </recommendedName>
    <alternativeName>
        <fullName evidence="6">Cyclic-di-AMP synthase</fullName>
        <shortName evidence="6">c-di-AMP synthase</shortName>
    </alternativeName>
</protein>
<keyword evidence="4 6" id="KW-0547">Nucleotide-binding</keyword>
<evidence type="ECO:0000259" key="7">
    <source>
        <dbReference type="PROSITE" id="PS51794"/>
    </source>
</evidence>
<evidence type="ECO:0000313" key="9">
    <source>
        <dbReference type="Proteomes" id="UP001304970"/>
    </source>
</evidence>
<dbReference type="EC" id="2.7.7.85" evidence="6"/>
<organism evidence="8 9">
    <name type="scientific">Methanolapillus ohkumae</name>
    <dbReference type="NCBI Taxonomy" id="3028298"/>
    <lineage>
        <taxon>Archaea</taxon>
        <taxon>Methanobacteriati</taxon>
        <taxon>Methanobacteriota</taxon>
        <taxon>Stenosarchaea group</taxon>
        <taxon>Methanomicrobia</taxon>
        <taxon>Methanosarcinales</taxon>
        <taxon>Methanosarcinaceae</taxon>
        <taxon>Methanolapillus</taxon>
    </lineage>
</organism>
<comment type="catalytic activity">
    <reaction evidence="1 6">
        <text>2 ATP = 3',3'-c-di-AMP + 2 diphosphate</text>
        <dbReference type="Rhea" id="RHEA:35655"/>
        <dbReference type="ChEBI" id="CHEBI:30616"/>
        <dbReference type="ChEBI" id="CHEBI:33019"/>
        <dbReference type="ChEBI" id="CHEBI:71500"/>
        <dbReference type="EC" id="2.7.7.85"/>
    </reaction>
</comment>
<dbReference type="InterPro" id="IPR048546">
    <property type="entry name" value="DacZ_A"/>
</dbReference>
<keyword evidence="9" id="KW-1185">Reference proteome</keyword>
<dbReference type="AlphaFoldDB" id="A0AA97A5Q1"/>
<keyword evidence="5 6" id="KW-0067">ATP-binding</keyword>
<sequence length="314" mass="34453">MEISMEQEAHSTKNSAAIAESCRDQVEKSAASLAQSLGAVAVFVFGDLSLENMPPQIPVINISLHLKTVIEKLSFMKQDDPSHIREMAKNLTREAEGNTSMLQTAAAIEYALGSINLGVVIGIVHFHESYSIVVHNMAESGTIRLLRECEKRVSPETLRSVLHLSLGIATKGREGKKVGTAFIIGDEEEVMNRSHQMILNPYRSQDTEETNINRRDNWESVMGFSQLDGVFIVSATGKILAAGRYLDVDTRDLSLEKGLGTRHLSSASITRDTIAIAVIVSESGGTVRMYMDGKEVLFIDPMQSVLEIDGEKMT</sequence>
<dbReference type="InterPro" id="IPR003390">
    <property type="entry name" value="DNA_integrity_scan_DisA_N"/>
</dbReference>
<dbReference type="Pfam" id="PF02457">
    <property type="entry name" value="DAC"/>
    <property type="match status" value="1"/>
</dbReference>
<dbReference type="PANTHER" id="PTHR34185">
    <property type="entry name" value="DIADENYLATE CYCLASE"/>
    <property type="match status" value="1"/>
</dbReference>
<dbReference type="InterPro" id="IPR036888">
    <property type="entry name" value="DNA_integrity_DisA_N_sf"/>
</dbReference>
<evidence type="ECO:0000256" key="1">
    <source>
        <dbReference type="ARBA" id="ARBA00000877"/>
    </source>
</evidence>
<dbReference type="HAMAP" id="MF_00840">
    <property type="entry name" value="DacZ"/>
    <property type="match status" value="1"/>
</dbReference>
<dbReference type="Pfam" id="PF21754">
    <property type="entry name" value="DacZ_A"/>
    <property type="match status" value="1"/>
</dbReference>
<accession>A0AA97A5Q1</accession>
<feature type="domain" description="DAC" evidence="7">
    <location>
        <begin position="143"/>
        <end position="301"/>
    </location>
</feature>
<keyword evidence="3 6" id="KW-0548">Nucleotidyltransferase</keyword>
<comment type="similarity">
    <text evidence="6">Belongs to the adenylate cyclase family. DacZ subfamily.</text>
</comment>
<keyword evidence="6" id="KW-0464">Manganese</keyword>